<dbReference type="PANTHER" id="PTHR42831">
    <property type="entry name" value="FE-S PROTEIN MATURATION AUXILIARY FACTOR YITW"/>
    <property type="match status" value="1"/>
</dbReference>
<organism evidence="2">
    <name type="scientific">Dechloromonas aromatica (strain RCB)</name>
    <dbReference type="NCBI Taxonomy" id="159087"/>
    <lineage>
        <taxon>Bacteria</taxon>
        <taxon>Pseudomonadati</taxon>
        <taxon>Pseudomonadota</taxon>
        <taxon>Betaproteobacteria</taxon>
        <taxon>Rhodocyclales</taxon>
        <taxon>Azonexaceae</taxon>
        <taxon>Dechloromonas</taxon>
    </lineage>
</organism>
<dbReference type="AlphaFoldDB" id="Q478Q5"/>
<dbReference type="SUPFAM" id="SSF117916">
    <property type="entry name" value="Fe-S cluster assembly (FSCA) domain-like"/>
    <property type="match status" value="1"/>
</dbReference>
<dbReference type="Pfam" id="PF01883">
    <property type="entry name" value="FeS_assembly_P"/>
    <property type="match status" value="1"/>
</dbReference>
<gene>
    <name evidence="2" type="ordered locus">Daro_3948</name>
</gene>
<dbReference type="EMBL" id="CP000089">
    <property type="protein sequence ID" value="AAZ48676.1"/>
    <property type="molecule type" value="Genomic_DNA"/>
</dbReference>
<dbReference type="InterPro" id="IPR034904">
    <property type="entry name" value="FSCA_dom_sf"/>
</dbReference>
<accession>Q478Q5</accession>
<feature type="domain" description="MIP18 family-like" evidence="1">
    <location>
        <begin position="8"/>
        <end position="75"/>
    </location>
</feature>
<reference evidence="2" key="1">
    <citation type="submission" date="2005-08" db="EMBL/GenBank/DDBJ databases">
        <title>Complete sequence of Dechloromonas aromatica RCB.</title>
        <authorList>
            <person name="Salinero K.K."/>
            <person name="Copeland A."/>
            <person name="Lucas S."/>
            <person name="Lapidus A."/>
            <person name="Barry K."/>
            <person name="Detter J.C."/>
            <person name="Glavina T."/>
            <person name="Hammon N."/>
            <person name="Israni S."/>
            <person name="Pitluck S."/>
            <person name="Di Bartolo G."/>
            <person name="Trong S."/>
            <person name="Schmutz J."/>
            <person name="Larimer F."/>
            <person name="Land M."/>
            <person name="Ivanova N."/>
            <person name="Richardson P."/>
        </authorList>
    </citation>
    <scope>NUCLEOTIDE SEQUENCE</scope>
    <source>
        <strain evidence="2">RCB</strain>
    </source>
</reference>
<name>Q478Q5_DECAR</name>
<proteinExistence type="predicted"/>
<dbReference type="PANTHER" id="PTHR42831:SF1">
    <property type="entry name" value="FE-S PROTEIN MATURATION AUXILIARY FACTOR YITW"/>
    <property type="match status" value="1"/>
</dbReference>
<dbReference type="HOGENOM" id="CLU_091588_2_1_4"/>
<evidence type="ECO:0000259" key="1">
    <source>
        <dbReference type="Pfam" id="PF01883"/>
    </source>
</evidence>
<dbReference type="Gene3D" id="3.30.300.130">
    <property type="entry name" value="Fe-S cluster assembly (FSCA)"/>
    <property type="match status" value="1"/>
</dbReference>
<evidence type="ECO:0000313" key="2">
    <source>
        <dbReference type="EMBL" id="AAZ48676.1"/>
    </source>
</evidence>
<dbReference type="InterPro" id="IPR052339">
    <property type="entry name" value="Fe-S_Maturation_MIP18"/>
</dbReference>
<sequence length="109" mass="12109">MTAALDTEQIRTALRKVVDPEVGANIVDLGLIYRIEFDAPGKLLIEMTMTSPACPMGEMIVDDAYAELERVLPADCQPEIRLVWEPPWAPSMMSEKCRLSLGWNEADSA</sequence>
<dbReference type="STRING" id="159087.Daro_3948"/>
<protein>
    <recommendedName>
        <fullName evidence="1">MIP18 family-like domain-containing protein</fullName>
    </recommendedName>
</protein>
<dbReference type="KEGG" id="dar:Daro_3948"/>
<dbReference type="InterPro" id="IPR002744">
    <property type="entry name" value="MIP18-like"/>
</dbReference>
<dbReference type="eggNOG" id="COG2151">
    <property type="taxonomic scope" value="Bacteria"/>
</dbReference>
<dbReference type="OrthoDB" id="9805360at2"/>